<protein>
    <submittedName>
        <fullName evidence="1">Uncharacterized protein</fullName>
    </submittedName>
</protein>
<keyword evidence="2" id="KW-1185">Reference proteome</keyword>
<evidence type="ECO:0000313" key="2">
    <source>
        <dbReference type="Proteomes" id="UP000198418"/>
    </source>
</evidence>
<reference evidence="2" key="1">
    <citation type="submission" date="2017-06" db="EMBL/GenBank/DDBJ databases">
        <authorList>
            <person name="Varghese N."/>
            <person name="Submissions S."/>
        </authorList>
    </citation>
    <scope>NUCLEOTIDE SEQUENCE [LARGE SCALE GENOMIC DNA]</scope>
    <source>
        <strain evidence="2">DSM 137</strain>
    </source>
</reference>
<sequence>MTAIANSALDALDARLVKPTHKGPTHVAGRVAFRGEILLTEAAAPALTSAIASADTNAASLSFLAGQLATLSQLPVLADALGDALAPNGKYFIYVGDVKRGDRYQIALGETLVYVLPYDDVSVYNELIDFFYLDKTKMKKFDTAAKIDALAEGAAKYGESFPKLTYEEALARV</sequence>
<gene>
    <name evidence="1" type="ORF">SAMN06265338_101407</name>
</gene>
<dbReference type="AlphaFoldDB" id="A0A212Q5Y6"/>
<evidence type="ECO:0000313" key="1">
    <source>
        <dbReference type="EMBL" id="SNB54647.1"/>
    </source>
</evidence>
<dbReference type="EMBL" id="FYDG01000001">
    <property type="protein sequence ID" value="SNB54647.1"/>
    <property type="molecule type" value="Genomic_DNA"/>
</dbReference>
<dbReference type="Proteomes" id="UP000198418">
    <property type="component" value="Unassembled WGS sequence"/>
</dbReference>
<accession>A0A212Q5Y6</accession>
<proteinExistence type="predicted"/>
<dbReference type="OrthoDB" id="7343596at2"/>
<organism evidence="1 2">
    <name type="scientific">Rhodoblastus acidophilus</name>
    <name type="common">Rhodopseudomonas acidophila</name>
    <dbReference type="NCBI Taxonomy" id="1074"/>
    <lineage>
        <taxon>Bacteria</taxon>
        <taxon>Pseudomonadati</taxon>
        <taxon>Pseudomonadota</taxon>
        <taxon>Alphaproteobacteria</taxon>
        <taxon>Hyphomicrobiales</taxon>
        <taxon>Rhodoblastaceae</taxon>
        <taxon>Rhodoblastus</taxon>
    </lineage>
</organism>
<name>A0A212Q5Y6_RHOAC</name>
<dbReference type="RefSeq" id="WP_088518887.1">
    <property type="nucleotide sequence ID" value="NZ_FYDG01000001.1"/>
</dbReference>